<organism evidence="3 4">
    <name type="scientific">Jatrophihabitans endophyticus</name>
    <dbReference type="NCBI Taxonomy" id="1206085"/>
    <lineage>
        <taxon>Bacteria</taxon>
        <taxon>Bacillati</taxon>
        <taxon>Actinomycetota</taxon>
        <taxon>Actinomycetes</taxon>
        <taxon>Jatrophihabitantales</taxon>
        <taxon>Jatrophihabitantaceae</taxon>
        <taxon>Jatrophihabitans</taxon>
    </lineage>
</organism>
<evidence type="ECO:0000313" key="4">
    <source>
        <dbReference type="Proteomes" id="UP000186132"/>
    </source>
</evidence>
<protein>
    <recommendedName>
        <fullName evidence="2">DUF4253 domain-containing protein</fullName>
    </recommendedName>
</protein>
<dbReference type="OrthoDB" id="7839592at2"/>
<proteinExistence type="predicted"/>
<gene>
    <name evidence="3" type="ORF">SAMN05443575_3817</name>
</gene>
<reference evidence="3 4" key="1">
    <citation type="submission" date="2016-11" db="EMBL/GenBank/DDBJ databases">
        <authorList>
            <person name="Jaros S."/>
            <person name="Januszkiewicz K."/>
            <person name="Wedrychowicz H."/>
        </authorList>
    </citation>
    <scope>NUCLEOTIDE SEQUENCE [LARGE SCALE GENOMIC DNA]</scope>
    <source>
        <strain evidence="3 4">DSM 45627</strain>
    </source>
</reference>
<name>A0A1M5SUH9_9ACTN</name>
<dbReference type="RefSeq" id="WP_073392022.1">
    <property type="nucleotide sequence ID" value="NZ_FQVU01000006.1"/>
</dbReference>
<evidence type="ECO:0000256" key="1">
    <source>
        <dbReference type="SAM" id="MobiDB-lite"/>
    </source>
</evidence>
<dbReference type="InterPro" id="IPR025349">
    <property type="entry name" value="DUF4253"/>
</dbReference>
<feature type="compositionally biased region" description="Basic and acidic residues" evidence="1">
    <location>
        <begin position="1"/>
        <end position="12"/>
    </location>
</feature>
<keyword evidence="4" id="KW-1185">Reference proteome</keyword>
<feature type="domain" description="DUF4253" evidence="2">
    <location>
        <begin position="177"/>
        <end position="282"/>
    </location>
</feature>
<sequence>MAWFRRDRRDVPPTDDAPPPHGDWAFRPSPDPRADDLTRLLREEEPGFPELALLGTAGEVPVLGTVIEHGEPLGLWRHARASYERTGQWPFLLGDPASVGETVSIAGGDHEPGSVAAGAEIDAAWWLAERDPAALASDGEGLAAPLDWGIDAADLPALAVQPAGFVAAGAPTVLAFVPARAGGCEVPALLSWTGAANAEISGDEHYAVLRHWHERFGAELVTLGFDTLELSVPRPPVAAVDALAVGREQYAYCPDVVDQGVQTLQALVTGQVVRQSWWFWWD</sequence>
<evidence type="ECO:0000259" key="2">
    <source>
        <dbReference type="Pfam" id="PF14062"/>
    </source>
</evidence>
<accession>A0A1M5SUH9</accession>
<feature type="region of interest" description="Disordered" evidence="1">
    <location>
        <begin position="1"/>
        <end position="35"/>
    </location>
</feature>
<evidence type="ECO:0000313" key="3">
    <source>
        <dbReference type="EMBL" id="SHH41908.1"/>
    </source>
</evidence>
<dbReference type="Proteomes" id="UP000186132">
    <property type="component" value="Unassembled WGS sequence"/>
</dbReference>
<dbReference type="Pfam" id="PF14062">
    <property type="entry name" value="DUF4253"/>
    <property type="match status" value="1"/>
</dbReference>
<dbReference type="EMBL" id="FQVU01000006">
    <property type="protein sequence ID" value="SHH41908.1"/>
    <property type="molecule type" value="Genomic_DNA"/>
</dbReference>
<dbReference type="AlphaFoldDB" id="A0A1M5SUH9"/>
<dbReference type="STRING" id="1206085.SAMN05443575_3817"/>